<keyword evidence="3" id="KW-1185">Reference proteome</keyword>
<reference evidence="2 3" key="1">
    <citation type="journal article" date="2018" name="New Phytol.">
        <title>Phylogenomics of Endogonaceae and evolution of mycorrhizas within Mucoromycota.</title>
        <authorList>
            <person name="Chang Y."/>
            <person name="Desiro A."/>
            <person name="Na H."/>
            <person name="Sandor L."/>
            <person name="Lipzen A."/>
            <person name="Clum A."/>
            <person name="Barry K."/>
            <person name="Grigoriev I.V."/>
            <person name="Martin F.M."/>
            <person name="Stajich J.E."/>
            <person name="Smith M.E."/>
            <person name="Bonito G."/>
            <person name="Spatafora J.W."/>
        </authorList>
    </citation>
    <scope>NUCLEOTIDE SEQUENCE [LARGE SCALE GENOMIC DNA]</scope>
    <source>
        <strain evidence="2 3">AD002</strain>
    </source>
</reference>
<dbReference type="AlphaFoldDB" id="A0A433QY94"/>
<gene>
    <name evidence="2" type="ORF">BC938DRAFT_479013</name>
</gene>
<sequence length="110" mass="11947">MAGIQQSDEPVSKSILKVLPGVPTQSLDYTYINERNRADIDIPNPTARRVLIKLIPSLGHLPLGTGRELWITVDEDAESRPFGVADRGGMGGGKRGHHQGGLDARNDLHD</sequence>
<accession>A0A433QY94</accession>
<feature type="region of interest" description="Disordered" evidence="1">
    <location>
        <begin position="82"/>
        <end position="110"/>
    </location>
</feature>
<comment type="caution">
    <text evidence="2">The sequence shown here is derived from an EMBL/GenBank/DDBJ whole genome shotgun (WGS) entry which is preliminary data.</text>
</comment>
<proteinExistence type="predicted"/>
<evidence type="ECO:0000256" key="1">
    <source>
        <dbReference type="SAM" id="MobiDB-lite"/>
    </source>
</evidence>
<name>A0A433QY94_9FUNG</name>
<protein>
    <submittedName>
        <fullName evidence="2">Uncharacterized protein</fullName>
    </submittedName>
</protein>
<evidence type="ECO:0000313" key="3">
    <source>
        <dbReference type="Proteomes" id="UP000274822"/>
    </source>
</evidence>
<evidence type="ECO:0000313" key="2">
    <source>
        <dbReference type="EMBL" id="RUS34705.1"/>
    </source>
</evidence>
<dbReference type="Proteomes" id="UP000274822">
    <property type="component" value="Unassembled WGS sequence"/>
</dbReference>
<organism evidence="2 3">
    <name type="scientific">Jimgerdemannia flammicorona</name>
    <dbReference type="NCBI Taxonomy" id="994334"/>
    <lineage>
        <taxon>Eukaryota</taxon>
        <taxon>Fungi</taxon>
        <taxon>Fungi incertae sedis</taxon>
        <taxon>Mucoromycota</taxon>
        <taxon>Mucoromycotina</taxon>
        <taxon>Endogonomycetes</taxon>
        <taxon>Endogonales</taxon>
        <taxon>Endogonaceae</taxon>
        <taxon>Jimgerdemannia</taxon>
    </lineage>
</organism>
<dbReference type="EMBL" id="RBNJ01000360">
    <property type="protein sequence ID" value="RUS34705.1"/>
    <property type="molecule type" value="Genomic_DNA"/>
</dbReference>